<name>A0A286G6A1_9PROT</name>
<sequence>MHMAMTIRDVTPDAWLAGAEDDTLGAGLRRALADMPDVRVLPCVGLPAGGRVERLGTVVVHRRGLVVLHPTAAAGLGCLTGAAHGPVLAEPCHALVAVRRQAEALRAHLAARAASLLHGRLLPAVFAAALPVDALVVTNGRHGMGEAAVGPGDLCRALVLSPEGAEDRVRDLVAQPPRRDRLGRRLLLRRAEMAAVVDHLRRVHVGCGLPRPAGGRLPAVRTATA</sequence>
<dbReference type="EMBL" id="OCNJ01000001">
    <property type="protein sequence ID" value="SOD91038.1"/>
    <property type="molecule type" value="Genomic_DNA"/>
</dbReference>
<organism evidence="1 2">
    <name type="scientific">Caenispirillum bisanense</name>
    <dbReference type="NCBI Taxonomy" id="414052"/>
    <lineage>
        <taxon>Bacteria</taxon>
        <taxon>Pseudomonadati</taxon>
        <taxon>Pseudomonadota</taxon>
        <taxon>Alphaproteobacteria</taxon>
        <taxon>Rhodospirillales</taxon>
        <taxon>Novispirillaceae</taxon>
        <taxon>Caenispirillum</taxon>
    </lineage>
</organism>
<dbReference type="Proteomes" id="UP000219621">
    <property type="component" value="Unassembled WGS sequence"/>
</dbReference>
<dbReference type="AlphaFoldDB" id="A0A286G6A1"/>
<evidence type="ECO:0000313" key="1">
    <source>
        <dbReference type="EMBL" id="SOD91038.1"/>
    </source>
</evidence>
<gene>
    <name evidence="1" type="ORF">SAMN05421508_101778</name>
</gene>
<evidence type="ECO:0000313" key="2">
    <source>
        <dbReference type="Proteomes" id="UP000219621"/>
    </source>
</evidence>
<reference evidence="1 2" key="1">
    <citation type="submission" date="2017-09" db="EMBL/GenBank/DDBJ databases">
        <authorList>
            <person name="Ehlers B."/>
            <person name="Leendertz F.H."/>
        </authorList>
    </citation>
    <scope>NUCLEOTIDE SEQUENCE [LARGE SCALE GENOMIC DNA]</scope>
    <source>
        <strain evidence="1 2">USBA 140</strain>
    </source>
</reference>
<accession>A0A286G6A1</accession>
<proteinExistence type="predicted"/>
<keyword evidence="2" id="KW-1185">Reference proteome</keyword>
<protein>
    <submittedName>
        <fullName evidence="1">Uncharacterized protein</fullName>
    </submittedName>
</protein>